<dbReference type="Gene3D" id="1.20.1560.10">
    <property type="entry name" value="ABC transporter type 1, transmembrane domain"/>
    <property type="match status" value="1"/>
</dbReference>
<dbReference type="PROSITE" id="PS50893">
    <property type="entry name" value="ABC_TRANSPORTER_2"/>
    <property type="match status" value="1"/>
</dbReference>
<comment type="subcellular location">
    <subcellularLocation>
        <location evidence="1">Membrane</location>
        <topology evidence="1">Multi-pass membrane protein</topology>
    </subcellularLocation>
</comment>
<organism evidence="8">
    <name type="scientific">freshwater metagenome</name>
    <dbReference type="NCBI Taxonomy" id="449393"/>
    <lineage>
        <taxon>unclassified sequences</taxon>
        <taxon>metagenomes</taxon>
        <taxon>ecological metagenomes</taxon>
    </lineage>
</organism>
<dbReference type="InterPro" id="IPR003439">
    <property type="entry name" value="ABC_transporter-like_ATP-bd"/>
</dbReference>
<protein>
    <submittedName>
        <fullName evidence="8">Unannotated protein</fullName>
    </submittedName>
</protein>
<dbReference type="InterPro" id="IPR027417">
    <property type="entry name" value="P-loop_NTPase"/>
</dbReference>
<dbReference type="Pfam" id="PF00005">
    <property type="entry name" value="ABC_tran"/>
    <property type="match status" value="1"/>
</dbReference>
<dbReference type="InterPro" id="IPR017871">
    <property type="entry name" value="ABC_transporter-like_CS"/>
</dbReference>
<dbReference type="SUPFAM" id="SSF52540">
    <property type="entry name" value="P-loop containing nucleoside triphosphate hydrolases"/>
    <property type="match status" value="1"/>
</dbReference>
<gene>
    <name evidence="8" type="ORF">UFOPK3204_01830</name>
</gene>
<keyword evidence="6" id="KW-0472">Membrane</keyword>
<dbReference type="GO" id="GO:0016887">
    <property type="term" value="F:ATP hydrolysis activity"/>
    <property type="evidence" value="ECO:0007669"/>
    <property type="project" value="InterPro"/>
</dbReference>
<dbReference type="GO" id="GO:0034040">
    <property type="term" value="F:ATPase-coupled lipid transmembrane transporter activity"/>
    <property type="evidence" value="ECO:0007669"/>
    <property type="project" value="TreeGrafter"/>
</dbReference>
<evidence type="ECO:0000256" key="3">
    <source>
        <dbReference type="ARBA" id="ARBA00022741"/>
    </source>
</evidence>
<dbReference type="InterPro" id="IPR039421">
    <property type="entry name" value="Type_1_exporter"/>
</dbReference>
<dbReference type="PANTHER" id="PTHR24221">
    <property type="entry name" value="ATP-BINDING CASSETTE SUB-FAMILY B"/>
    <property type="match status" value="1"/>
</dbReference>
<evidence type="ECO:0000256" key="5">
    <source>
        <dbReference type="ARBA" id="ARBA00022989"/>
    </source>
</evidence>
<dbReference type="SMART" id="SM00382">
    <property type="entry name" value="AAA"/>
    <property type="match status" value="1"/>
</dbReference>
<evidence type="ECO:0000259" key="7">
    <source>
        <dbReference type="PROSITE" id="PS50893"/>
    </source>
</evidence>
<dbReference type="GO" id="GO:0005524">
    <property type="term" value="F:ATP binding"/>
    <property type="evidence" value="ECO:0007669"/>
    <property type="project" value="UniProtKB-KW"/>
</dbReference>
<evidence type="ECO:0000313" key="8">
    <source>
        <dbReference type="EMBL" id="CAB4835753.1"/>
    </source>
</evidence>
<evidence type="ECO:0000256" key="4">
    <source>
        <dbReference type="ARBA" id="ARBA00022840"/>
    </source>
</evidence>
<accession>A0A6J7ASN3</accession>
<feature type="domain" description="ABC transporter" evidence="7">
    <location>
        <begin position="58"/>
        <end position="288"/>
    </location>
</feature>
<dbReference type="GO" id="GO:0016020">
    <property type="term" value="C:membrane"/>
    <property type="evidence" value="ECO:0007669"/>
    <property type="project" value="UniProtKB-SubCell"/>
</dbReference>
<proteinExistence type="predicted"/>
<evidence type="ECO:0000256" key="6">
    <source>
        <dbReference type="ARBA" id="ARBA00023136"/>
    </source>
</evidence>
<keyword evidence="2" id="KW-0812">Transmembrane</keyword>
<evidence type="ECO:0000256" key="1">
    <source>
        <dbReference type="ARBA" id="ARBA00004141"/>
    </source>
</evidence>
<dbReference type="EMBL" id="CAFABK010000150">
    <property type="protein sequence ID" value="CAB4835753.1"/>
    <property type="molecule type" value="Genomic_DNA"/>
</dbReference>
<keyword evidence="4" id="KW-0067">ATP-binding</keyword>
<dbReference type="PANTHER" id="PTHR24221:SF654">
    <property type="entry name" value="ATP-BINDING CASSETTE SUB-FAMILY B MEMBER 6"/>
    <property type="match status" value="1"/>
</dbReference>
<sequence>MAFASAYGMTFAAVSGLSSLISPIANAGPTFKMLEPIMTELPDTAGGRQDPGKLTGRIELRDVFFHYTPDGPMILKGLNIVFEPGTMVALTGPSGAGKSTITRQLLGFDRPERGQVLYDGRDLQSLDPTLVRSQMGVVVQEGQITRGSIMRNILGAASTDEALAWEAAGKASLADDICNMPMGMHTIVDPGNISGGQAQRILLARTLVHNPSVLILDEATSALDNASQAVVTQPMQALDATRIVIAHRLSTIRSADRIIVIDAGVAVESGTYDELIAKDGVFAALVKRQVS</sequence>
<dbReference type="PROSITE" id="PS00211">
    <property type="entry name" value="ABC_TRANSPORTER_1"/>
    <property type="match status" value="1"/>
</dbReference>
<dbReference type="Gene3D" id="3.40.50.300">
    <property type="entry name" value="P-loop containing nucleotide triphosphate hydrolases"/>
    <property type="match status" value="1"/>
</dbReference>
<reference evidence="8" key="1">
    <citation type="submission" date="2020-05" db="EMBL/GenBank/DDBJ databases">
        <authorList>
            <person name="Chiriac C."/>
            <person name="Salcher M."/>
            <person name="Ghai R."/>
            <person name="Kavagutti S V."/>
        </authorList>
    </citation>
    <scope>NUCLEOTIDE SEQUENCE</scope>
</reference>
<keyword evidence="3" id="KW-0547">Nucleotide-binding</keyword>
<keyword evidence="5" id="KW-1133">Transmembrane helix</keyword>
<name>A0A6J7ASN3_9ZZZZ</name>
<dbReference type="InterPro" id="IPR036640">
    <property type="entry name" value="ABC1_TM_sf"/>
</dbReference>
<evidence type="ECO:0000256" key="2">
    <source>
        <dbReference type="ARBA" id="ARBA00022692"/>
    </source>
</evidence>
<dbReference type="AlphaFoldDB" id="A0A6J7ASN3"/>
<dbReference type="InterPro" id="IPR003593">
    <property type="entry name" value="AAA+_ATPase"/>
</dbReference>